<dbReference type="AlphaFoldDB" id="A0A815TBI1"/>
<gene>
    <name evidence="2" type="ORF">GPM918_LOCUS36762</name>
    <name evidence="1" type="ORF">OVA965_LOCUS34057</name>
    <name evidence="4" type="ORF">SRO942_LOCUS37512</name>
    <name evidence="3" type="ORF">TMI583_LOCUS34965</name>
</gene>
<accession>A0A815TBI1</accession>
<proteinExistence type="predicted"/>
<evidence type="ECO:0000313" key="1">
    <source>
        <dbReference type="EMBL" id="CAF1431421.1"/>
    </source>
</evidence>
<name>A0A815TBI1_9BILA</name>
<dbReference type="Proteomes" id="UP000677228">
    <property type="component" value="Unassembled WGS sequence"/>
</dbReference>
<organism evidence="2 5">
    <name type="scientific">Didymodactylos carnosus</name>
    <dbReference type="NCBI Taxonomy" id="1234261"/>
    <lineage>
        <taxon>Eukaryota</taxon>
        <taxon>Metazoa</taxon>
        <taxon>Spiralia</taxon>
        <taxon>Gnathifera</taxon>
        <taxon>Rotifera</taxon>
        <taxon>Eurotatoria</taxon>
        <taxon>Bdelloidea</taxon>
        <taxon>Philodinida</taxon>
        <taxon>Philodinidae</taxon>
        <taxon>Didymodactylos</taxon>
    </lineage>
</organism>
<dbReference type="EMBL" id="CAJOBC010088085">
    <property type="protein sequence ID" value="CAF4364397.1"/>
    <property type="molecule type" value="Genomic_DNA"/>
</dbReference>
<reference evidence="2" key="1">
    <citation type="submission" date="2021-02" db="EMBL/GenBank/DDBJ databases">
        <authorList>
            <person name="Nowell W R."/>
        </authorList>
    </citation>
    <scope>NUCLEOTIDE SEQUENCE</scope>
</reference>
<dbReference type="Proteomes" id="UP000682733">
    <property type="component" value="Unassembled WGS sequence"/>
</dbReference>
<dbReference type="EMBL" id="CAJNOQ010022562">
    <property type="protein sequence ID" value="CAF1502817.1"/>
    <property type="molecule type" value="Genomic_DNA"/>
</dbReference>
<dbReference type="Proteomes" id="UP000681722">
    <property type="component" value="Unassembled WGS sequence"/>
</dbReference>
<evidence type="ECO:0000313" key="3">
    <source>
        <dbReference type="EMBL" id="CAF4229443.1"/>
    </source>
</evidence>
<comment type="caution">
    <text evidence="2">The sequence shown here is derived from an EMBL/GenBank/DDBJ whole genome shotgun (WGS) entry which is preliminary data.</text>
</comment>
<evidence type="ECO:0000313" key="2">
    <source>
        <dbReference type="EMBL" id="CAF1502817.1"/>
    </source>
</evidence>
<keyword evidence="5" id="KW-1185">Reference proteome</keyword>
<dbReference type="EMBL" id="CAJNOK010028211">
    <property type="protein sequence ID" value="CAF1431421.1"/>
    <property type="molecule type" value="Genomic_DNA"/>
</dbReference>
<evidence type="ECO:0000313" key="5">
    <source>
        <dbReference type="Proteomes" id="UP000663829"/>
    </source>
</evidence>
<sequence length="154" mass="18158">MPQLSNCESELYPGKRPLREVRNEEKSKAYIEERLQKQGLTRKNHEPTFNNLVFDYLNTPEDVRDEFIDHNMNPVQDQIKVRKEQILRQEKAGYVSGSFDVIERDESGGYLERLEKRVSALEMRYKIQPATAMQGVGRLESLEKRISDLEKQYH</sequence>
<protein>
    <submittedName>
        <fullName evidence="2">Uncharacterized protein</fullName>
    </submittedName>
</protein>
<dbReference type="EMBL" id="CAJOBA010049994">
    <property type="protein sequence ID" value="CAF4229443.1"/>
    <property type="molecule type" value="Genomic_DNA"/>
</dbReference>
<dbReference type="Proteomes" id="UP000663829">
    <property type="component" value="Unassembled WGS sequence"/>
</dbReference>
<evidence type="ECO:0000313" key="4">
    <source>
        <dbReference type="EMBL" id="CAF4364397.1"/>
    </source>
</evidence>